<protein>
    <submittedName>
        <fullName evidence="2">Uncharacterized protein</fullName>
    </submittedName>
</protein>
<reference evidence="2" key="1">
    <citation type="submission" date="2014-09" db="EMBL/GenBank/DDBJ databases">
        <authorList>
            <person name="Magalhaes I.L.F."/>
            <person name="Oliveira U."/>
            <person name="Santos F.R."/>
            <person name="Vidigal T.H.D.A."/>
            <person name="Brescovit A.D."/>
            <person name="Santos A.J."/>
        </authorList>
    </citation>
    <scope>NUCLEOTIDE SEQUENCE</scope>
    <source>
        <tissue evidence="2">Shoot tissue taken approximately 20 cm above the soil surface</tissue>
    </source>
</reference>
<reference evidence="2" key="2">
    <citation type="journal article" date="2015" name="Data Brief">
        <title>Shoot transcriptome of the giant reed, Arundo donax.</title>
        <authorList>
            <person name="Barrero R.A."/>
            <person name="Guerrero F.D."/>
            <person name="Moolhuijzen P."/>
            <person name="Goolsby J.A."/>
            <person name="Tidwell J."/>
            <person name="Bellgard S.E."/>
            <person name="Bellgard M.I."/>
        </authorList>
    </citation>
    <scope>NUCLEOTIDE SEQUENCE</scope>
    <source>
        <tissue evidence="2">Shoot tissue taken approximately 20 cm above the soil surface</tissue>
    </source>
</reference>
<dbReference type="EMBL" id="GBRH01201161">
    <property type="protein sequence ID" value="JAD96734.1"/>
    <property type="molecule type" value="Transcribed_RNA"/>
</dbReference>
<evidence type="ECO:0000313" key="2">
    <source>
        <dbReference type="EMBL" id="JAD96734.1"/>
    </source>
</evidence>
<dbReference type="AlphaFoldDB" id="A0A0A9E7J6"/>
<accession>A0A0A9E7J6</accession>
<proteinExistence type="predicted"/>
<evidence type="ECO:0000256" key="1">
    <source>
        <dbReference type="SAM" id="MobiDB-lite"/>
    </source>
</evidence>
<sequence length="24" mass="2767">MYSHCNPKKEKDSIFTHDSSTVLV</sequence>
<name>A0A0A9E7J6_ARUDO</name>
<organism evidence="2">
    <name type="scientific">Arundo donax</name>
    <name type="common">Giant reed</name>
    <name type="synonym">Donax arundinaceus</name>
    <dbReference type="NCBI Taxonomy" id="35708"/>
    <lineage>
        <taxon>Eukaryota</taxon>
        <taxon>Viridiplantae</taxon>
        <taxon>Streptophyta</taxon>
        <taxon>Embryophyta</taxon>
        <taxon>Tracheophyta</taxon>
        <taxon>Spermatophyta</taxon>
        <taxon>Magnoliopsida</taxon>
        <taxon>Liliopsida</taxon>
        <taxon>Poales</taxon>
        <taxon>Poaceae</taxon>
        <taxon>PACMAD clade</taxon>
        <taxon>Arundinoideae</taxon>
        <taxon>Arundineae</taxon>
        <taxon>Arundo</taxon>
    </lineage>
</organism>
<feature type="region of interest" description="Disordered" evidence="1">
    <location>
        <begin position="1"/>
        <end position="24"/>
    </location>
</feature>